<dbReference type="EMBL" id="RDQH01000342">
    <property type="protein sequence ID" value="RXH71120.1"/>
    <property type="molecule type" value="Genomic_DNA"/>
</dbReference>
<organism evidence="1 2">
    <name type="scientific">Malus domestica</name>
    <name type="common">Apple</name>
    <name type="synonym">Pyrus malus</name>
    <dbReference type="NCBI Taxonomy" id="3750"/>
    <lineage>
        <taxon>Eukaryota</taxon>
        <taxon>Viridiplantae</taxon>
        <taxon>Streptophyta</taxon>
        <taxon>Embryophyta</taxon>
        <taxon>Tracheophyta</taxon>
        <taxon>Spermatophyta</taxon>
        <taxon>Magnoliopsida</taxon>
        <taxon>eudicotyledons</taxon>
        <taxon>Gunneridae</taxon>
        <taxon>Pentapetalae</taxon>
        <taxon>rosids</taxon>
        <taxon>fabids</taxon>
        <taxon>Rosales</taxon>
        <taxon>Rosaceae</taxon>
        <taxon>Amygdaloideae</taxon>
        <taxon>Maleae</taxon>
        <taxon>Malus</taxon>
    </lineage>
</organism>
<proteinExistence type="predicted"/>
<reference evidence="1 2" key="1">
    <citation type="submission" date="2018-10" db="EMBL/GenBank/DDBJ databases">
        <title>A high-quality apple genome assembly.</title>
        <authorList>
            <person name="Hu J."/>
        </authorList>
    </citation>
    <scope>NUCLEOTIDE SEQUENCE [LARGE SCALE GENOMIC DNA]</scope>
    <source>
        <strain evidence="2">cv. HFTH1</strain>
        <tissue evidence="1">Young leaf</tissue>
    </source>
</reference>
<sequence length="268" mass="29240">MASREAELQKEVEKINALTRMEKFKGELLTEANVEYETKKREVEGLMALGQAQGAYPRSLLDAVRGNYAAVRDFLVINNGMFQQVAQINADAVCSLQPKISKFTGSVTALSSLCLFFTSGHFLYSSLPLHYNVAQHMVGSVNEWFNVKHALEVGSGRGILLNVVATQMKKDGSSGRVMGLDRPHHRKRVWPSDGGRELLVGDGGVVGREVVVSEAERVNPNLDCVIDGGEWVEDGVASAAVEGGIGEDGHGGEWLDQSVDGWVARWKR</sequence>
<dbReference type="STRING" id="3750.A0A498HK77"/>
<protein>
    <submittedName>
        <fullName evidence="1">Uncharacterized protein</fullName>
    </submittedName>
</protein>
<dbReference type="Proteomes" id="UP000290289">
    <property type="component" value="Chromosome 16"/>
</dbReference>
<evidence type="ECO:0000313" key="2">
    <source>
        <dbReference type="Proteomes" id="UP000290289"/>
    </source>
</evidence>
<gene>
    <name evidence="1" type="ORF">DVH24_015742</name>
</gene>
<dbReference type="PANTHER" id="PTHR45277:SF1">
    <property type="entry name" value="EXPRESSED PROTEIN"/>
    <property type="match status" value="1"/>
</dbReference>
<dbReference type="PANTHER" id="PTHR45277">
    <property type="entry name" value="EXPRESSED PROTEIN"/>
    <property type="match status" value="1"/>
</dbReference>
<comment type="caution">
    <text evidence="1">The sequence shown here is derived from an EMBL/GenBank/DDBJ whole genome shotgun (WGS) entry which is preliminary data.</text>
</comment>
<dbReference type="AlphaFoldDB" id="A0A498HK77"/>
<evidence type="ECO:0000313" key="1">
    <source>
        <dbReference type="EMBL" id="RXH71120.1"/>
    </source>
</evidence>
<accession>A0A498HK77</accession>
<keyword evidence="2" id="KW-1185">Reference proteome</keyword>
<name>A0A498HK77_MALDO</name>